<name>A0A418R267_9BACT</name>
<dbReference type="EMBL" id="QYCN01000008">
    <property type="protein sequence ID" value="RIY11513.1"/>
    <property type="molecule type" value="Genomic_DNA"/>
</dbReference>
<evidence type="ECO:0000313" key="4">
    <source>
        <dbReference type="Proteomes" id="UP000284250"/>
    </source>
</evidence>
<feature type="chain" id="PRO_5019376690" evidence="1">
    <location>
        <begin position="21"/>
        <end position="192"/>
    </location>
</feature>
<reference evidence="3 4" key="1">
    <citation type="submission" date="2019-01" db="EMBL/GenBank/DDBJ databases">
        <title>Hymenobacter humicola sp. nov., isolated from soils in Antarctica.</title>
        <authorList>
            <person name="Sedlacek I."/>
            <person name="Holochova P."/>
            <person name="Kralova S."/>
            <person name="Pantucek R."/>
            <person name="Stankova E."/>
            <person name="Vrbovska V."/>
            <person name="Kristofova L."/>
            <person name="Svec P."/>
            <person name="Busse H.-J."/>
        </authorList>
    </citation>
    <scope>NUCLEOTIDE SEQUENCE [LARGE SCALE GENOMIC DNA]</scope>
    <source>
        <strain evidence="3 4">CCM 8852</strain>
    </source>
</reference>
<proteinExistence type="predicted"/>
<dbReference type="AlphaFoldDB" id="A0A418R267"/>
<feature type="signal peptide" evidence="1">
    <location>
        <begin position="1"/>
        <end position="20"/>
    </location>
</feature>
<feature type="domain" description="DUF4142" evidence="2">
    <location>
        <begin position="51"/>
        <end position="184"/>
    </location>
</feature>
<dbReference type="OrthoDB" id="770843at2"/>
<evidence type="ECO:0000313" key="3">
    <source>
        <dbReference type="EMBL" id="RIY11513.1"/>
    </source>
</evidence>
<dbReference type="Pfam" id="PF13628">
    <property type="entry name" value="DUF4142"/>
    <property type="match status" value="1"/>
</dbReference>
<dbReference type="InterPro" id="IPR025419">
    <property type="entry name" value="DUF4142"/>
</dbReference>
<dbReference type="PROSITE" id="PS51257">
    <property type="entry name" value="PROKAR_LIPOPROTEIN"/>
    <property type="match status" value="1"/>
</dbReference>
<dbReference type="Proteomes" id="UP000284250">
    <property type="component" value="Unassembled WGS sequence"/>
</dbReference>
<gene>
    <name evidence="3" type="ORF">D0T11_06805</name>
</gene>
<evidence type="ECO:0000259" key="2">
    <source>
        <dbReference type="Pfam" id="PF13628"/>
    </source>
</evidence>
<keyword evidence="1" id="KW-0732">Signal</keyword>
<keyword evidence="4" id="KW-1185">Reference proteome</keyword>
<accession>A0A418R267</accession>
<dbReference type="InterPro" id="IPR012347">
    <property type="entry name" value="Ferritin-like"/>
</dbReference>
<comment type="caution">
    <text evidence="3">The sequence shown here is derived from an EMBL/GenBank/DDBJ whole genome shotgun (WGS) entry which is preliminary data.</text>
</comment>
<organism evidence="3 4">
    <name type="scientific">Hymenobacter rubripertinctus</name>
    <dbReference type="NCBI Taxonomy" id="2029981"/>
    <lineage>
        <taxon>Bacteria</taxon>
        <taxon>Pseudomonadati</taxon>
        <taxon>Bacteroidota</taxon>
        <taxon>Cytophagia</taxon>
        <taxon>Cytophagales</taxon>
        <taxon>Hymenobacteraceae</taxon>
        <taxon>Hymenobacter</taxon>
    </lineage>
</organism>
<evidence type="ECO:0000256" key="1">
    <source>
        <dbReference type="SAM" id="SignalP"/>
    </source>
</evidence>
<dbReference type="RefSeq" id="WP_119655033.1">
    <property type="nucleotide sequence ID" value="NZ_JBHUOI010000064.1"/>
</dbReference>
<sequence>MPISYRACALLLLPWLAACSGGESNKDPIFDAKFQNEKRIGQENVTKRQIKDAEFVVETASRKMELLEISQIAQRKAASADARYAAQNVINQTNGLLTVLKTLAQQKNLVLPTGLGESQAEQVGELTALNDTAFDRKYDELLAKLVDQDSDQNESMAKDAYDGDIRQAATRQLTVLQDLKRASEALHDKLNP</sequence>
<dbReference type="Gene3D" id="1.20.1260.10">
    <property type="match status" value="1"/>
</dbReference>
<protein>
    <submittedName>
        <fullName evidence="3">DUF4142 domain-containing protein</fullName>
    </submittedName>
</protein>